<feature type="signal peptide" evidence="1">
    <location>
        <begin position="1"/>
        <end position="22"/>
    </location>
</feature>
<dbReference type="Proteomes" id="UP000254701">
    <property type="component" value="Unassembled WGS sequence"/>
</dbReference>
<organism evidence="2 3">
    <name type="scientific">Aminobacter aminovorans</name>
    <name type="common">Chelatobacter heintzii</name>
    <dbReference type="NCBI Taxonomy" id="83263"/>
    <lineage>
        <taxon>Bacteria</taxon>
        <taxon>Pseudomonadati</taxon>
        <taxon>Pseudomonadota</taxon>
        <taxon>Alphaproteobacteria</taxon>
        <taxon>Hyphomicrobiales</taxon>
        <taxon>Phyllobacteriaceae</taxon>
        <taxon>Aminobacter</taxon>
    </lineage>
</organism>
<proteinExistence type="predicted"/>
<evidence type="ECO:0000313" key="2">
    <source>
        <dbReference type="EMBL" id="SUU91228.1"/>
    </source>
</evidence>
<evidence type="ECO:0000313" key="3">
    <source>
        <dbReference type="Proteomes" id="UP000254701"/>
    </source>
</evidence>
<protein>
    <submittedName>
        <fullName evidence="2">Uncharacterized protein</fullName>
    </submittedName>
</protein>
<name>A0A380WQU6_AMIAI</name>
<feature type="chain" id="PRO_5016673552" evidence="1">
    <location>
        <begin position="23"/>
        <end position="127"/>
    </location>
</feature>
<sequence length="127" mass="14059">MKAGRDIAVGLLAMLLSGTAVAQADQLLGTYVARLSEKDHQASDGYALDSAAQVVRQDRANVHRHIQTDEEDDIDDWFTSNAKRARFEQLLNKPGAMSNSTRNAILHGEPLIEVQVYRQSAKVRLLD</sequence>
<keyword evidence="1" id="KW-0732">Signal</keyword>
<dbReference type="RefSeq" id="WP_115733134.1">
    <property type="nucleotide sequence ID" value="NZ_BAAAVY010000037.1"/>
</dbReference>
<gene>
    <name evidence="2" type="ORF">NCTC10684_04491</name>
</gene>
<dbReference type="AlphaFoldDB" id="A0A380WQU6"/>
<reference evidence="2 3" key="1">
    <citation type="submission" date="2018-06" db="EMBL/GenBank/DDBJ databases">
        <authorList>
            <consortium name="Pathogen Informatics"/>
            <person name="Doyle S."/>
        </authorList>
    </citation>
    <scope>NUCLEOTIDE SEQUENCE [LARGE SCALE GENOMIC DNA]</scope>
    <source>
        <strain evidence="2 3">NCTC10684</strain>
    </source>
</reference>
<dbReference type="OrthoDB" id="8453064at2"/>
<accession>A0A380WQU6</accession>
<evidence type="ECO:0000256" key="1">
    <source>
        <dbReference type="SAM" id="SignalP"/>
    </source>
</evidence>
<dbReference type="EMBL" id="UFSM01000001">
    <property type="protein sequence ID" value="SUU91228.1"/>
    <property type="molecule type" value="Genomic_DNA"/>
</dbReference>